<dbReference type="Proteomes" id="UP001165080">
    <property type="component" value="Unassembled WGS sequence"/>
</dbReference>
<feature type="compositionally biased region" description="Basic and acidic residues" evidence="1">
    <location>
        <begin position="116"/>
        <end position="126"/>
    </location>
</feature>
<feature type="compositionally biased region" description="Acidic residues" evidence="1">
    <location>
        <begin position="184"/>
        <end position="193"/>
    </location>
</feature>
<dbReference type="Pfam" id="PF13369">
    <property type="entry name" value="Transglut_core2"/>
    <property type="match status" value="1"/>
</dbReference>
<accession>A0A9W6BL31</accession>
<dbReference type="EMBL" id="BRXU01000008">
    <property type="protein sequence ID" value="GLC53725.1"/>
    <property type="molecule type" value="Genomic_DNA"/>
</dbReference>
<comment type="caution">
    <text evidence="3">The sequence shown here is derived from an EMBL/GenBank/DDBJ whole genome shotgun (WGS) entry which is preliminary data.</text>
</comment>
<feature type="compositionally biased region" description="Gly residues" evidence="1">
    <location>
        <begin position="136"/>
        <end position="146"/>
    </location>
</feature>
<dbReference type="PANTHER" id="PTHR31350">
    <property type="entry name" value="SI:DKEY-261L7.2"/>
    <property type="match status" value="1"/>
</dbReference>
<evidence type="ECO:0000313" key="3">
    <source>
        <dbReference type="EMBL" id="GLC53725.1"/>
    </source>
</evidence>
<feature type="compositionally biased region" description="Low complexity" evidence="1">
    <location>
        <begin position="286"/>
        <end position="296"/>
    </location>
</feature>
<evidence type="ECO:0000313" key="4">
    <source>
        <dbReference type="Proteomes" id="UP001165080"/>
    </source>
</evidence>
<dbReference type="AlphaFoldDB" id="A0A9W6BL31"/>
<name>A0A9W6BL31_9CHLO</name>
<feature type="domain" description="Protein SirB1 N-terminal" evidence="2">
    <location>
        <begin position="301"/>
        <end position="367"/>
    </location>
</feature>
<protein>
    <recommendedName>
        <fullName evidence="2">Protein SirB1 N-terminal domain-containing protein</fullName>
    </recommendedName>
</protein>
<dbReference type="PANTHER" id="PTHR31350:SF29">
    <property type="entry name" value="PROTEIN SIRB1 N-TERMINAL DOMAIN-CONTAINING PROTEIN"/>
    <property type="match status" value="1"/>
</dbReference>
<feature type="region of interest" description="Disordered" evidence="1">
    <location>
        <begin position="184"/>
        <end position="224"/>
    </location>
</feature>
<gene>
    <name evidence="3" type="primary">PLEST006446</name>
    <name evidence="3" type="ORF">PLESTB_000780600</name>
</gene>
<feature type="region of interest" description="Disordered" evidence="1">
    <location>
        <begin position="419"/>
        <end position="444"/>
    </location>
</feature>
<sequence>MPQVAVKLYRLLHRVRRDYLKAQIPLVGIVGFHAPPTLDPRTMLAIAFRGAPVTDAAEAAQHGSDGFRALRQAQQQLQVLRSTEEETREALRHWFQLGESWARRLQLGTRSPHGGAVHDKCTEDGRSTSGISSGSAAGGGGGGSEGAGEMPARLRQLAAALEEGALLVERLYDANHLSLEEFDAEAEPADAEPEAVPAGAGTQAVAPDNVSADGGGGGSVYGGSYDDDNDLLPAPLLVPSVAATRRQLDELAAAVAAAHPGLFSYRGGTVAGRGRGGDDGDGVGDRSGSSVAGSGSAGLLRQQLEAISEELFHQRRFKHEPVEWVYDGLAPALLPQVLRRQRGIPLSLAVLYCSVARRLGVPAAPVKAAAGFGPGVSEGPATLHILPPEVAARQAGRSVALAPPLDAWLVAAVAPQSQPPSSAAPLAPSAPSPKPTTEGMGSGGIEAVTSVGVAAAPVTAAGSPGAGGGAAAAAAAAAAPTHGSVGGGGGAHGDGVLFVDVDRRGRVLDAAEARRRYADLPSAPLPQLLPASPLELWCELGRVMVTAHGRRGESDLVAHWLVQILALDHRSPEWQVMSGQ</sequence>
<feature type="region of interest" description="Disordered" evidence="1">
    <location>
        <begin position="269"/>
        <end position="296"/>
    </location>
</feature>
<dbReference type="OrthoDB" id="28868at2759"/>
<organism evidence="3 4">
    <name type="scientific">Pleodorina starrii</name>
    <dbReference type="NCBI Taxonomy" id="330485"/>
    <lineage>
        <taxon>Eukaryota</taxon>
        <taxon>Viridiplantae</taxon>
        <taxon>Chlorophyta</taxon>
        <taxon>core chlorophytes</taxon>
        <taxon>Chlorophyceae</taxon>
        <taxon>CS clade</taxon>
        <taxon>Chlamydomonadales</taxon>
        <taxon>Volvocaceae</taxon>
        <taxon>Pleodorina</taxon>
    </lineage>
</organism>
<evidence type="ECO:0000256" key="1">
    <source>
        <dbReference type="SAM" id="MobiDB-lite"/>
    </source>
</evidence>
<feature type="region of interest" description="Disordered" evidence="1">
    <location>
        <begin position="109"/>
        <end position="149"/>
    </location>
</feature>
<dbReference type="InterPro" id="IPR032698">
    <property type="entry name" value="SirB1_N"/>
</dbReference>
<reference evidence="3 4" key="1">
    <citation type="journal article" date="2023" name="Commun. Biol.">
        <title>Reorganization of the ancestral sex-determining regions during the evolution of trioecy in Pleodorina starrii.</title>
        <authorList>
            <person name="Takahashi K."/>
            <person name="Suzuki S."/>
            <person name="Kawai-Toyooka H."/>
            <person name="Yamamoto K."/>
            <person name="Hamaji T."/>
            <person name="Ootsuki R."/>
            <person name="Yamaguchi H."/>
            <person name="Kawachi M."/>
            <person name="Higashiyama T."/>
            <person name="Nozaki H."/>
        </authorList>
    </citation>
    <scope>NUCLEOTIDE SEQUENCE [LARGE SCALE GENOMIC DNA]</scope>
    <source>
        <strain evidence="3 4">NIES-4479</strain>
    </source>
</reference>
<proteinExistence type="predicted"/>
<keyword evidence="4" id="KW-1185">Reference proteome</keyword>
<evidence type="ECO:0000259" key="2">
    <source>
        <dbReference type="Pfam" id="PF13369"/>
    </source>
</evidence>